<reference evidence="8 9" key="1">
    <citation type="submission" date="2019-03" db="EMBL/GenBank/DDBJ databases">
        <title>Muricauda SCR12 sp.nov, a marine bacterium isolated from Pacific Ocean:the Okinawa trough.</title>
        <authorList>
            <person name="Liu L."/>
        </authorList>
    </citation>
    <scope>NUCLEOTIDE SEQUENCE [LARGE SCALE GENOMIC DNA]</scope>
    <source>
        <strain evidence="8 9">SCR12</strain>
    </source>
</reference>
<feature type="transmembrane region" description="Helical" evidence="7">
    <location>
        <begin position="78"/>
        <end position="95"/>
    </location>
</feature>
<dbReference type="PANTHER" id="PTHR11819">
    <property type="entry name" value="SOLUTE CARRIER FAMILY 5"/>
    <property type="match status" value="1"/>
</dbReference>
<feature type="transmembrane region" description="Helical" evidence="7">
    <location>
        <begin position="339"/>
        <end position="359"/>
    </location>
</feature>
<dbReference type="Gene3D" id="1.20.1730.10">
    <property type="entry name" value="Sodium/glucose cotransporter"/>
    <property type="match status" value="1"/>
</dbReference>
<keyword evidence="3 7" id="KW-0812">Transmembrane</keyword>
<evidence type="ECO:0000256" key="6">
    <source>
        <dbReference type="RuleBase" id="RU362091"/>
    </source>
</evidence>
<feature type="transmembrane region" description="Helical" evidence="7">
    <location>
        <begin position="295"/>
        <end position="318"/>
    </location>
</feature>
<keyword evidence="5 7" id="KW-0472">Membrane</keyword>
<evidence type="ECO:0000313" key="8">
    <source>
        <dbReference type="EMBL" id="THV61328.1"/>
    </source>
</evidence>
<feature type="transmembrane region" description="Helical" evidence="7">
    <location>
        <begin position="6"/>
        <end position="26"/>
    </location>
</feature>
<sequence length="603" mass="66598">MDIQTLDYAIIFTFFAIVLFIGIYVSKKSGKSSSEYFLSGRTMPWWLLGLSMVATTFSTDTPNLVTDLVRSNGVSGNWGWWCFLLTGMLTVFVYAKLWRKSNVNTDLEFYEIRYGGKAASFLRKFRAIYLGVFFNVITMASVTLAAIKIGGVMLGLDPWVTVVSAGLITVIFSALGGFKGVVYSDFLLFFVAMGGAIGAAVYLVNLPEVGGIQSILENENVQGKLSILPDFSDKKALITALIIPLAVQWWSSWYPGGEPGGGGYIAQRMLAAKDENHAIGATFFFNIMHYALRPWPWILVALASLVVYPDIASIHEAFPNVTEDKLGHDLAYSAMMTKLPTGLLGIVLASLVAAYMSTISTQLNWGSSYIVYDFYKQQINPNATEKQMVNVGRLSTVVLMVLSAFLALALQDAMGVFNLLLSFGAGTGLIFILRWFWWRINAWSEITAMFSSGILAVLLETTSLREILFAPETGVFPEWADLPFIMVVTSIIWLTATFVTQPESKEVLRSFYLKIQPGGPGWKKIVDEADAENVEIVKSNEKWSVPAGITAMLLGVVLIYSIMFATGYWIYQETQLALILTGVALVSGFFLIKAWGRIKDNIL</sequence>
<dbReference type="AlphaFoldDB" id="A0A4S8RRI9"/>
<gene>
    <name evidence="8" type="ORF">EZV76_03085</name>
</gene>
<protein>
    <submittedName>
        <fullName evidence="8">Na+:solute symporter</fullName>
    </submittedName>
</protein>
<comment type="similarity">
    <text evidence="2 6">Belongs to the sodium:solute symporter (SSF) (TC 2.A.21) family.</text>
</comment>
<dbReference type="EMBL" id="SNTZ01000001">
    <property type="protein sequence ID" value="THV61328.1"/>
    <property type="molecule type" value="Genomic_DNA"/>
</dbReference>
<feature type="transmembrane region" description="Helical" evidence="7">
    <location>
        <begin position="127"/>
        <end position="147"/>
    </location>
</feature>
<dbReference type="InterPro" id="IPR001734">
    <property type="entry name" value="Na/solute_symporter"/>
</dbReference>
<accession>A0A4S8RRI9</accession>
<dbReference type="PANTHER" id="PTHR11819:SF77">
    <property type="entry name" value="SODIUM_GLUCOSE COTRANSPORT PROTEIN"/>
    <property type="match status" value="1"/>
</dbReference>
<evidence type="ECO:0000256" key="3">
    <source>
        <dbReference type="ARBA" id="ARBA00022692"/>
    </source>
</evidence>
<feature type="transmembrane region" description="Helical" evidence="7">
    <location>
        <begin position="417"/>
        <end position="437"/>
    </location>
</feature>
<name>A0A4S8RRI9_9FLAO</name>
<keyword evidence="4 7" id="KW-1133">Transmembrane helix</keyword>
<feature type="transmembrane region" description="Helical" evidence="7">
    <location>
        <begin position="38"/>
        <end position="58"/>
    </location>
</feature>
<dbReference type="GO" id="GO:0005886">
    <property type="term" value="C:plasma membrane"/>
    <property type="evidence" value="ECO:0007669"/>
    <property type="project" value="TreeGrafter"/>
</dbReference>
<dbReference type="InterPro" id="IPR038377">
    <property type="entry name" value="Na/Glc_symporter_sf"/>
</dbReference>
<dbReference type="PROSITE" id="PS50283">
    <property type="entry name" value="NA_SOLUT_SYMP_3"/>
    <property type="match status" value="1"/>
</dbReference>
<feature type="transmembrane region" description="Helical" evidence="7">
    <location>
        <begin position="391"/>
        <end position="410"/>
    </location>
</feature>
<evidence type="ECO:0000313" key="9">
    <source>
        <dbReference type="Proteomes" id="UP000310406"/>
    </source>
</evidence>
<comment type="subcellular location">
    <subcellularLocation>
        <location evidence="1">Membrane</location>
        <topology evidence="1">Multi-pass membrane protein</topology>
    </subcellularLocation>
</comment>
<evidence type="ECO:0000256" key="4">
    <source>
        <dbReference type="ARBA" id="ARBA00022989"/>
    </source>
</evidence>
<dbReference type="Pfam" id="PF00474">
    <property type="entry name" value="SSF"/>
    <property type="match status" value="1"/>
</dbReference>
<evidence type="ECO:0000256" key="1">
    <source>
        <dbReference type="ARBA" id="ARBA00004141"/>
    </source>
</evidence>
<feature type="transmembrane region" description="Helical" evidence="7">
    <location>
        <begin position="576"/>
        <end position="596"/>
    </location>
</feature>
<organism evidence="8 9">
    <name type="scientific">Flagellimonas alvinocaridis</name>
    <dbReference type="NCBI Taxonomy" id="2530200"/>
    <lineage>
        <taxon>Bacteria</taxon>
        <taxon>Pseudomonadati</taxon>
        <taxon>Bacteroidota</taxon>
        <taxon>Flavobacteriia</taxon>
        <taxon>Flavobacteriales</taxon>
        <taxon>Flavobacteriaceae</taxon>
        <taxon>Flagellimonas</taxon>
    </lineage>
</organism>
<keyword evidence="9" id="KW-1185">Reference proteome</keyword>
<dbReference type="GO" id="GO:0005412">
    <property type="term" value="F:D-glucose:sodium symporter activity"/>
    <property type="evidence" value="ECO:0007669"/>
    <property type="project" value="TreeGrafter"/>
</dbReference>
<evidence type="ECO:0000256" key="5">
    <source>
        <dbReference type="ARBA" id="ARBA00023136"/>
    </source>
</evidence>
<feature type="transmembrane region" description="Helical" evidence="7">
    <location>
        <begin position="482"/>
        <end position="500"/>
    </location>
</feature>
<dbReference type="Proteomes" id="UP000310406">
    <property type="component" value="Unassembled WGS sequence"/>
</dbReference>
<dbReference type="RefSeq" id="WP_136565110.1">
    <property type="nucleotide sequence ID" value="NZ_SNTZ01000001.1"/>
</dbReference>
<dbReference type="CDD" id="cd11477">
    <property type="entry name" value="SLC5sbd_u1"/>
    <property type="match status" value="1"/>
</dbReference>
<evidence type="ECO:0000256" key="2">
    <source>
        <dbReference type="ARBA" id="ARBA00006434"/>
    </source>
</evidence>
<proteinExistence type="inferred from homology"/>
<feature type="transmembrane region" description="Helical" evidence="7">
    <location>
        <begin position="185"/>
        <end position="204"/>
    </location>
</feature>
<comment type="caution">
    <text evidence="8">The sequence shown here is derived from an EMBL/GenBank/DDBJ whole genome shotgun (WGS) entry which is preliminary data.</text>
</comment>
<dbReference type="OrthoDB" id="9761931at2"/>
<feature type="transmembrane region" description="Helical" evidence="7">
    <location>
        <begin position="159"/>
        <end position="178"/>
    </location>
</feature>
<feature type="transmembrane region" description="Helical" evidence="7">
    <location>
        <begin position="547"/>
        <end position="570"/>
    </location>
</feature>
<evidence type="ECO:0000256" key="7">
    <source>
        <dbReference type="SAM" id="Phobius"/>
    </source>
</evidence>